<dbReference type="RefSeq" id="WP_111372334.1">
    <property type="nucleotide sequence ID" value="NZ_CP029480.1"/>
</dbReference>
<evidence type="ECO:0000313" key="2">
    <source>
        <dbReference type="EMBL" id="AWV99141.1"/>
    </source>
</evidence>
<dbReference type="InterPro" id="IPR014914">
    <property type="entry name" value="RES_dom"/>
</dbReference>
<dbReference type="OrthoDB" id="9789501at2"/>
<organism evidence="2 3">
    <name type="scientific">Arcticibacterium luteifluviistationis</name>
    <dbReference type="NCBI Taxonomy" id="1784714"/>
    <lineage>
        <taxon>Bacteria</taxon>
        <taxon>Pseudomonadati</taxon>
        <taxon>Bacteroidota</taxon>
        <taxon>Cytophagia</taxon>
        <taxon>Cytophagales</taxon>
        <taxon>Leadbetterellaceae</taxon>
        <taxon>Arcticibacterium</taxon>
    </lineage>
</organism>
<dbReference type="AlphaFoldDB" id="A0A2Z4GDB8"/>
<reference evidence="2 3" key="1">
    <citation type="submission" date="2018-05" db="EMBL/GenBank/DDBJ databases">
        <title>Complete genome sequence of Arcticibacterium luteifluviistationis SM1504T, a cytophagaceae bacterium isolated from Arctic surface seawater.</title>
        <authorList>
            <person name="Li Y."/>
            <person name="Qin Q.-L."/>
        </authorList>
    </citation>
    <scope>NUCLEOTIDE SEQUENCE [LARGE SCALE GENOMIC DNA]</scope>
    <source>
        <strain evidence="2 3">SM1504</strain>
    </source>
</reference>
<name>A0A2Z4GDB8_9BACT</name>
<feature type="domain" description="RES" evidence="1">
    <location>
        <begin position="14"/>
        <end position="140"/>
    </location>
</feature>
<sequence length="152" mass="17306">MIVYRLASGPYKDDISGTGARLFGGRWNSKGMQVLYTSSSIALCTVEIAVRTPLHSLPMDYFLIKVYIPDDLAIYQIPNEVLPQKWDVLPHGDFTQKLGDSFLKKGNYLIMKTPSACVEGDFNYLVNPFHPDFDKVKIIETKKFEFDSRLFS</sequence>
<protein>
    <submittedName>
        <fullName evidence="2">RES superfamily protein</fullName>
    </submittedName>
</protein>
<gene>
    <name evidence="2" type="ORF">DJ013_13575</name>
</gene>
<proteinExistence type="predicted"/>
<dbReference type="Proteomes" id="UP000249873">
    <property type="component" value="Chromosome"/>
</dbReference>
<dbReference type="KEGG" id="als:DJ013_13575"/>
<evidence type="ECO:0000313" key="3">
    <source>
        <dbReference type="Proteomes" id="UP000249873"/>
    </source>
</evidence>
<accession>A0A2Z4GDB8</accession>
<dbReference type="EMBL" id="CP029480">
    <property type="protein sequence ID" value="AWV99141.1"/>
    <property type="molecule type" value="Genomic_DNA"/>
</dbReference>
<keyword evidence="3" id="KW-1185">Reference proteome</keyword>
<dbReference type="Pfam" id="PF08808">
    <property type="entry name" value="RES"/>
    <property type="match status" value="1"/>
</dbReference>
<dbReference type="SMART" id="SM00953">
    <property type="entry name" value="RES"/>
    <property type="match status" value="1"/>
</dbReference>
<evidence type="ECO:0000259" key="1">
    <source>
        <dbReference type="SMART" id="SM00953"/>
    </source>
</evidence>